<comment type="caution">
    <text evidence="2">The sequence shown here is derived from an EMBL/GenBank/DDBJ whole genome shotgun (WGS) entry which is preliminary data.</text>
</comment>
<name>A0A501PG87_9PROT</name>
<protein>
    <recommendedName>
        <fullName evidence="1">Pyridoxamine 5'-phosphate oxidase N-terminal domain-containing protein</fullName>
    </recommendedName>
</protein>
<reference evidence="3" key="1">
    <citation type="submission" date="2019-06" db="EMBL/GenBank/DDBJ databases">
        <title>The complete genome of Emcibacter congregatus ZYLT.</title>
        <authorList>
            <person name="Zhao Z."/>
        </authorList>
    </citation>
    <scope>NUCLEOTIDE SEQUENCE [LARGE SCALE GENOMIC DNA]</scope>
    <source>
        <strain evidence="3">MCCC 1A06723</strain>
    </source>
</reference>
<evidence type="ECO:0000313" key="3">
    <source>
        <dbReference type="Proteomes" id="UP000319148"/>
    </source>
</evidence>
<dbReference type="Gene3D" id="2.30.110.10">
    <property type="entry name" value="Electron Transport, Fmn-binding Protein, Chain A"/>
    <property type="match status" value="1"/>
</dbReference>
<dbReference type="Pfam" id="PF01243">
    <property type="entry name" value="PNPOx_N"/>
    <property type="match status" value="1"/>
</dbReference>
<evidence type="ECO:0000313" key="2">
    <source>
        <dbReference type="EMBL" id="TPD59463.1"/>
    </source>
</evidence>
<dbReference type="Proteomes" id="UP000319148">
    <property type="component" value="Unassembled WGS sequence"/>
</dbReference>
<dbReference type="AlphaFoldDB" id="A0A501PG87"/>
<dbReference type="InterPro" id="IPR012349">
    <property type="entry name" value="Split_barrel_FMN-bd"/>
</dbReference>
<proteinExistence type="predicted"/>
<dbReference type="InterPro" id="IPR011576">
    <property type="entry name" value="Pyridox_Oxase_N"/>
</dbReference>
<keyword evidence="3" id="KW-1185">Reference proteome</keyword>
<accession>A0A501PG87</accession>
<dbReference type="SUPFAM" id="SSF50475">
    <property type="entry name" value="FMN-binding split barrel"/>
    <property type="match status" value="1"/>
</dbReference>
<evidence type="ECO:0000259" key="1">
    <source>
        <dbReference type="Pfam" id="PF01243"/>
    </source>
</evidence>
<feature type="domain" description="Pyridoxamine 5'-phosphate oxidase N-terminal" evidence="1">
    <location>
        <begin position="244"/>
        <end position="331"/>
    </location>
</feature>
<dbReference type="OrthoDB" id="9786134at2"/>
<gene>
    <name evidence="2" type="ORF">FIV46_11775</name>
</gene>
<dbReference type="EMBL" id="VFIY01000014">
    <property type="protein sequence ID" value="TPD59463.1"/>
    <property type="molecule type" value="Genomic_DNA"/>
</dbReference>
<dbReference type="PANTHER" id="PTHR42815">
    <property type="entry name" value="FAD-BINDING, PUTATIVE (AFU_ORTHOLOGUE AFUA_6G07600)-RELATED"/>
    <property type="match status" value="1"/>
</dbReference>
<sequence>MSPAHRSPGWIFPAMATSSAGSPMWKGSRALSPCPIRHKAMDDISNHMTELSPFHKGEQRLQDRAGRRELAENIGRKFIRPYLTEEQQDFFRYLQYLFLSARDRDGWPRPLFLQDDLPLITVPDDQHLILHGPSGDLRDGQQLGVLGLDLSTRRRNRVNGRVIAREDGFTILRVDQAFGNCPQYIDLETVNDIPASGPEAPLPHLTSELQMIIRSSRRFFIASGYDAHLNDAFSGMDISHRGGAPGFVQLPAPDRLLFPDYAGNNFFNTLGNILMDGRAGLMFVDFRTGTQLRLLGKARVIFENFDKSGWIAQPDAPEAKRLVELKVEKILFAPGKIPS</sequence>
<dbReference type="PANTHER" id="PTHR42815:SF2">
    <property type="entry name" value="FAD-BINDING, PUTATIVE (AFU_ORTHOLOGUE AFUA_6G07600)-RELATED"/>
    <property type="match status" value="1"/>
</dbReference>
<organism evidence="2 3">
    <name type="scientific">Emcibacter nanhaiensis</name>
    <dbReference type="NCBI Taxonomy" id="1505037"/>
    <lineage>
        <taxon>Bacteria</taxon>
        <taxon>Pseudomonadati</taxon>
        <taxon>Pseudomonadota</taxon>
        <taxon>Alphaproteobacteria</taxon>
        <taxon>Emcibacterales</taxon>
        <taxon>Emcibacteraceae</taxon>
        <taxon>Emcibacter</taxon>
    </lineage>
</organism>